<evidence type="ECO:0000313" key="2">
    <source>
        <dbReference type="Proteomes" id="UP000179920"/>
    </source>
</evidence>
<accession>A0A1K0GGZ7</accession>
<reference evidence="2" key="1">
    <citation type="submission" date="2016-04" db="EMBL/GenBank/DDBJ databases">
        <authorList>
            <person name="Guldener U."/>
            <person name="Guldener U."/>
        </authorList>
    </citation>
    <scope>NUCLEOTIDE SEQUENCE [LARGE SCALE GENOMIC DNA]</scope>
    <source>
        <strain evidence="2">UB2112</strain>
    </source>
</reference>
<organism evidence="1 2">
    <name type="scientific">Ustilago bromivora</name>
    <dbReference type="NCBI Taxonomy" id="307758"/>
    <lineage>
        <taxon>Eukaryota</taxon>
        <taxon>Fungi</taxon>
        <taxon>Dikarya</taxon>
        <taxon>Basidiomycota</taxon>
        <taxon>Ustilaginomycotina</taxon>
        <taxon>Ustilaginomycetes</taxon>
        <taxon>Ustilaginales</taxon>
        <taxon>Ustilaginaceae</taxon>
        <taxon>Ustilago</taxon>
    </lineage>
</organism>
<evidence type="ECO:0000313" key="1">
    <source>
        <dbReference type="EMBL" id="SAM59814.1"/>
    </source>
</evidence>
<proteinExistence type="predicted"/>
<evidence type="ECO:0008006" key="3">
    <source>
        <dbReference type="Google" id="ProtNLM"/>
    </source>
</evidence>
<sequence>MVCYSDKQVFLNDIVHTLELSIPVEIKQNTDRVQHSCSTDIDNLDDDGNPLPLSQHLIHLYTFICKHGYTISHYNTLGHADKLIHLLDSSSGVMPLNRVQEILLVALYRLGHSGNGGGECDAALQCHCSVGSIVAYTSHTVAGLLKLNKKVMQFASEEERQHAAAWMCNTTGVEEWGKGWLVVDGTHFPLAWKPGVHSREHFCYKGFHSINVVLVILPHSLWIVELVVGQPGSIQDSKVWASGSNILKKPRLYLHEGYCGNIYHVKDCITAAETIHTCIVAHTFASRYDHPADIADLLLPSFSEDEVDEVVQGLQLYVMDAQDLRRTRHMNQQEYKLDLATATQGMSQYAVSRH</sequence>
<gene>
    <name evidence="1" type="ORF">UBRO_20218</name>
</gene>
<protein>
    <recommendedName>
        <fullName evidence="3">DDE Tnp4 domain-containing protein</fullName>
    </recommendedName>
</protein>
<dbReference type="EMBL" id="LT558117">
    <property type="protein sequence ID" value="SAM59814.1"/>
    <property type="molecule type" value="Genomic_DNA"/>
</dbReference>
<name>A0A1K0GGZ7_9BASI</name>
<dbReference type="AlphaFoldDB" id="A0A1K0GGZ7"/>
<dbReference type="Proteomes" id="UP000179920">
    <property type="component" value="Chromosome I"/>
</dbReference>